<gene>
    <name evidence="1" type="ORF">EVAR_17893_1</name>
</gene>
<organism evidence="1 2">
    <name type="scientific">Eumeta variegata</name>
    <name type="common">Bagworm moth</name>
    <name type="synonym">Eumeta japonica</name>
    <dbReference type="NCBI Taxonomy" id="151549"/>
    <lineage>
        <taxon>Eukaryota</taxon>
        <taxon>Metazoa</taxon>
        <taxon>Ecdysozoa</taxon>
        <taxon>Arthropoda</taxon>
        <taxon>Hexapoda</taxon>
        <taxon>Insecta</taxon>
        <taxon>Pterygota</taxon>
        <taxon>Neoptera</taxon>
        <taxon>Endopterygota</taxon>
        <taxon>Lepidoptera</taxon>
        <taxon>Glossata</taxon>
        <taxon>Ditrysia</taxon>
        <taxon>Tineoidea</taxon>
        <taxon>Psychidae</taxon>
        <taxon>Oiketicinae</taxon>
        <taxon>Eumeta</taxon>
    </lineage>
</organism>
<evidence type="ECO:0000313" key="2">
    <source>
        <dbReference type="Proteomes" id="UP000299102"/>
    </source>
</evidence>
<reference evidence="1 2" key="1">
    <citation type="journal article" date="2019" name="Commun. Biol.">
        <title>The bagworm genome reveals a unique fibroin gene that provides high tensile strength.</title>
        <authorList>
            <person name="Kono N."/>
            <person name="Nakamura H."/>
            <person name="Ohtoshi R."/>
            <person name="Tomita M."/>
            <person name="Numata K."/>
            <person name="Arakawa K."/>
        </authorList>
    </citation>
    <scope>NUCLEOTIDE SEQUENCE [LARGE SCALE GENOMIC DNA]</scope>
</reference>
<comment type="caution">
    <text evidence="1">The sequence shown here is derived from an EMBL/GenBank/DDBJ whole genome shotgun (WGS) entry which is preliminary data.</text>
</comment>
<keyword evidence="2" id="KW-1185">Reference proteome</keyword>
<sequence length="67" mass="7546">MRRFDVGAFGEMHPAQRQVTCRPVQIGLPVSATTIRTAEVETPGPHSLLWCRHSYRQLTLGEAVTRQ</sequence>
<proteinExistence type="predicted"/>
<evidence type="ECO:0000313" key="1">
    <source>
        <dbReference type="EMBL" id="GBP31405.1"/>
    </source>
</evidence>
<dbReference type="AlphaFoldDB" id="A0A4C1UY59"/>
<protein>
    <submittedName>
        <fullName evidence="1">Uncharacterized protein</fullName>
    </submittedName>
</protein>
<dbReference type="Proteomes" id="UP000299102">
    <property type="component" value="Unassembled WGS sequence"/>
</dbReference>
<dbReference type="EMBL" id="BGZK01000246">
    <property type="protein sequence ID" value="GBP31405.1"/>
    <property type="molecule type" value="Genomic_DNA"/>
</dbReference>
<name>A0A4C1UY59_EUMVA</name>
<accession>A0A4C1UY59</accession>